<protein>
    <recommendedName>
        <fullName evidence="1">Protein transport protein SEC23</fullName>
    </recommendedName>
</protein>
<keyword evidence="1" id="KW-0968">Cytoplasmic vesicle</keyword>
<keyword evidence="2" id="KW-1133">Transmembrane helix</keyword>
<comment type="similarity">
    <text evidence="1">Belongs to the SEC23/SEC24 family. SEC23 subfamily.</text>
</comment>
<keyword evidence="1" id="KW-0653">Protein transport</keyword>
<name>A0A834YGA9_TETSI</name>
<dbReference type="PANTHER" id="PTHR11141:SF0">
    <property type="entry name" value="PROTEIN TRANSPORT PROTEIN SEC23"/>
    <property type="match status" value="1"/>
</dbReference>
<keyword evidence="1" id="KW-0963">Cytoplasm</keyword>
<evidence type="ECO:0000313" key="5">
    <source>
        <dbReference type="Proteomes" id="UP000655225"/>
    </source>
</evidence>
<dbReference type="GO" id="GO:0005096">
    <property type="term" value="F:GTPase activator activity"/>
    <property type="evidence" value="ECO:0007669"/>
    <property type="project" value="TreeGrafter"/>
</dbReference>
<dbReference type="GO" id="GO:0030127">
    <property type="term" value="C:COPII vesicle coat"/>
    <property type="evidence" value="ECO:0007669"/>
    <property type="project" value="InterPro"/>
</dbReference>
<dbReference type="GO" id="GO:0006886">
    <property type="term" value="P:intracellular protein transport"/>
    <property type="evidence" value="ECO:0007669"/>
    <property type="project" value="InterPro"/>
</dbReference>
<keyword evidence="1 2" id="KW-0472">Membrane</keyword>
<dbReference type="InterPro" id="IPR036465">
    <property type="entry name" value="vWFA_dom_sf"/>
</dbReference>
<comment type="caution">
    <text evidence="4">The sequence shown here is derived from an EMBL/GenBank/DDBJ whole genome shotgun (WGS) entry which is preliminary data.</text>
</comment>
<evidence type="ECO:0000313" key="4">
    <source>
        <dbReference type="EMBL" id="KAF8378969.1"/>
    </source>
</evidence>
<dbReference type="AlphaFoldDB" id="A0A834YGA9"/>
<evidence type="ECO:0000256" key="2">
    <source>
        <dbReference type="SAM" id="Phobius"/>
    </source>
</evidence>
<dbReference type="OrthoDB" id="1747268at2759"/>
<comment type="subcellular location">
    <subcellularLocation>
        <location evidence="1">Cytoplasmic vesicle</location>
        <location evidence="1">COPII-coated vesicle membrane</location>
        <topology evidence="1">Peripheral membrane protein</topology>
        <orientation evidence="1">Cytoplasmic side</orientation>
    </subcellularLocation>
    <subcellularLocation>
        <location evidence="1">Endoplasmic reticulum membrane</location>
        <topology evidence="1">Peripheral membrane protein</topology>
        <orientation evidence="1">Cytoplasmic side</orientation>
    </subcellularLocation>
</comment>
<keyword evidence="1" id="KW-0479">Metal-binding</keyword>
<dbReference type="GO" id="GO:0046872">
    <property type="term" value="F:metal ion binding"/>
    <property type="evidence" value="ECO:0007669"/>
    <property type="project" value="UniProtKB-KW"/>
</dbReference>
<keyword evidence="1" id="KW-0813">Transport</keyword>
<comment type="function">
    <text evidence="1">Component of the coat protein complex II (COPII) which promotes the formation of transport vesicles from the endoplasmic reticulum (ER). The coat has two main functions, the physical deformation of the endoplasmic reticulum membrane into vesicles and the selection of cargo molecules.</text>
</comment>
<accession>A0A834YGA9</accession>
<dbReference type="PANTHER" id="PTHR11141">
    <property type="entry name" value="PROTEIN TRANSPORT PROTEIN SEC23"/>
    <property type="match status" value="1"/>
</dbReference>
<feature type="domain" description="Sec23/Sec24 trunk" evidence="3">
    <location>
        <begin position="158"/>
        <end position="212"/>
    </location>
</feature>
<dbReference type="EMBL" id="JABCRI010000022">
    <property type="protein sequence ID" value="KAF8378969.1"/>
    <property type="molecule type" value="Genomic_DNA"/>
</dbReference>
<dbReference type="GO" id="GO:0090110">
    <property type="term" value="P:COPII-coated vesicle cargo loading"/>
    <property type="evidence" value="ECO:0007669"/>
    <property type="project" value="TreeGrafter"/>
</dbReference>
<dbReference type="Proteomes" id="UP000655225">
    <property type="component" value="Unassembled WGS sequence"/>
</dbReference>
<keyword evidence="1" id="KW-0862">Zinc</keyword>
<dbReference type="Gene3D" id="3.40.50.410">
    <property type="entry name" value="von Willebrand factor, type A domain"/>
    <property type="match status" value="1"/>
</dbReference>
<dbReference type="InterPro" id="IPR037364">
    <property type="entry name" value="Sec23"/>
</dbReference>
<sequence length="243" mass="26691">MAAGSIADQSICNSNNDPGFQLHLRVAFLVDMVLRREDWRTMSSSNPLNSLPAEFLLTSHGYSRDNFPGDIVFPRTPFVLNKTKGICANNGGNLDVIELGAESIIGRIADDIVEKMGIGLTNWEGKPVKLSEIIGDEGCNSTRSSRTGKEGLLAGIIIVSKNLSDPIRSHKDLDKDSVPQYHKAVKFYEGLSKQLVNQGHVLDLFACALDQVVFISVFFPLLVILCLSIFVSILVQYVGIRLR</sequence>
<dbReference type="SUPFAM" id="SSF53300">
    <property type="entry name" value="vWA-like"/>
    <property type="match status" value="1"/>
</dbReference>
<keyword evidence="1" id="KW-0931">ER-Golgi transport</keyword>
<feature type="transmembrane region" description="Helical" evidence="2">
    <location>
        <begin position="212"/>
        <end position="238"/>
    </location>
</feature>
<evidence type="ECO:0000256" key="1">
    <source>
        <dbReference type="RuleBase" id="RU365030"/>
    </source>
</evidence>
<dbReference type="GO" id="GO:0005789">
    <property type="term" value="C:endoplasmic reticulum membrane"/>
    <property type="evidence" value="ECO:0007669"/>
    <property type="project" value="UniProtKB-SubCell"/>
</dbReference>
<proteinExistence type="inferred from homology"/>
<organism evidence="4 5">
    <name type="scientific">Tetracentron sinense</name>
    <name type="common">Spur-leaf</name>
    <dbReference type="NCBI Taxonomy" id="13715"/>
    <lineage>
        <taxon>Eukaryota</taxon>
        <taxon>Viridiplantae</taxon>
        <taxon>Streptophyta</taxon>
        <taxon>Embryophyta</taxon>
        <taxon>Tracheophyta</taxon>
        <taxon>Spermatophyta</taxon>
        <taxon>Magnoliopsida</taxon>
        <taxon>Trochodendrales</taxon>
        <taxon>Trochodendraceae</taxon>
        <taxon>Tetracentron</taxon>
    </lineage>
</organism>
<reference evidence="4 5" key="1">
    <citation type="submission" date="2020-04" db="EMBL/GenBank/DDBJ databases">
        <title>Plant Genome Project.</title>
        <authorList>
            <person name="Zhang R.-G."/>
        </authorList>
    </citation>
    <scope>NUCLEOTIDE SEQUENCE [LARGE SCALE GENOMIC DNA]</scope>
    <source>
        <strain evidence="4">YNK0</strain>
        <tissue evidence="4">Leaf</tissue>
    </source>
</reference>
<evidence type="ECO:0000259" key="3">
    <source>
        <dbReference type="Pfam" id="PF04811"/>
    </source>
</evidence>
<keyword evidence="5" id="KW-1185">Reference proteome</keyword>
<gene>
    <name evidence="4" type="ORF">HHK36_028395</name>
</gene>
<dbReference type="InterPro" id="IPR006896">
    <property type="entry name" value="Sec23/24_trunk_dom"/>
</dbReference>
<dbReference type="Pfam" id="PF04811">
    <property type="entry name" value="Sec23_trunk"/>
    <property type="match status" value="1"/>
</dbReference>
<keyword evidence="2" id="KW-0812">Transmembrane</keyword>
<dbReference type="GO" id="GO:0070971">
    <property type="term" value="C:endoplasmic reticulum exit site"/>
    <property type="evidence" value="ECO:0007669"/>
    <property type="project" value="TreeGrafter"/>
</dbReference>
<keyword evidence="1" id="KW-0256">Endoplasmic reticulum</keyword>